<comment type="caution">
    <text evidence="2">The sequence shown here is derived from an EMBL/GenBank/DDBJ whole genome shotgun (WGS) entry which is preliminary data.</text>
</comment>
<keyword evidence="3" id="KW-1185">Reference proteome</keyword>
<reference evidence="2 3" key="1">
    <citation type="submission" date="2024-11" db="EMBL/GenBank/DDBJ databases">
        <title>Chromosome-level genome assembly of Eucalyptus globulus Labill. provides insights into its genome evolution.</title>
        <authorList>
            <person name="Li X."/>
        </authorList>
    </citation>
    <scope>NUCLEOTIDE SEQUENCE [LARGE SCALE GENOMIC DNA]</scope>
    <source>
        <strain evidence="2">CL2024</strain>
        <tissue evidence="2">Fresh tender leaves</tissue>
    </source>
</reference>
<name>A0ABD3ISG0_EUCGL</name>
<accession>A0ABD3ISG0</accession>
<proteinExistence type="predicted"/>
<keyword evidence="1" id="KW-0732">Signal</keyword>
<feature type="chain" id="PRO_5044758234" evidence="1">
    <location>
        <begin position="30"/>
        <end position="111"/>
    </location>
</feature>
<evidence type="ECO:0000313" key="3">
    <source>
        <dbReference type="Proteomes" id="UP001634007"/>
    </source>
</evidence>
<dbReference type="Proteomes" id="UP001634007">
    <property type="component" value="Unassembled WGS sequence"/>
</dbReference>
<feature type="signal peptide" evidence="1">
    <location>
        <begin position="1"/>
        <end position="29"/>
    </location>
</feature>
<dbReference type="EMBL" id="JBJKBG010000011">
    <property type="protein sequence ID" value="KAL3717361.1"/>
    <property type="molecule type" value="Genomic_DNA"/>
</dbReference>
<evidence type="ECO:0000256" key="1">
    <source>
        <dbReference type="SAM" id="SignalP"/>
    </source>
</evidence>
<gene>
    <name evidence="2" type="ORF">ACJRO7_008873</name>
</gene>
<protein>
    <submittedName>
        <fullName evidence="2">Uncharacterized protein</fullName>
    </submittedName>
</protein>
<evidence type="ECO:0000313" key="2">
    <source>
        <dbReference type="EMBL" id="KAL3717361.1"/>
    </source>
</evidence>
<organism evidence="2 3">
    <name type="scientific">Eucalyptus globulus</name>
    <name type="common">Tasmanian blue gum</name>
    <dbReference type="NCBI Taxonomy" id="34317"/>
    <lineage>
        <taxon>Eukaryota</taxon>
        <taxon>Viridiplantae</taxon>
        <taxon>Streptophyta</taxon>
        <taxon>Embryophyta</taxon>
        <taxon>Tracheophyta</taxon>
        <taxon>Spermatophyta</taxon>
        <taxon>Magnoliopsida</taxon>
        <taxon>eudicotyledons</taxon>
        <taxon>Gunneridae</taxon>
        <taxon>Pentapetalae</taxon>
        <taxon>rosids</taxon>
        <taxon>malvids</taxon>
        <taxon>Myrtales</taxon>
        <taxon>Myrtaceae</taxon>
        <taxon>Myrtoideae</taxon>
        <taxon>Eucalypteae</taxon>
        <taxon>Eucalyptus</taxon>
    </lineage>
</organism>
<dbReference type="AlphaFoldDB" id="A0ABD3ISG0"/>
<sequence>MKKILASKVAVAVMILLFLIGIATGPSEACRVLIKGHEGERANNREPSLINLQTLQKGTPPCPTCSGYTPGSGTTASTTSTKAFAGRLAVAVPPLDYSNHIPQFGVAFNRK</sequence>